<dbReference type="SUPFAM" id="SSF50998">
    <property type="entry name" value="Quinoprotein alcohol dehydrogenase-like"/>
    <property type="match status" value="1"/>
</dbReference>
<evidence type="ECO:0000256" key="1">
    <source>
        <dbReference type="SAM" id="MobiDB-lite"/>
    </source>
</evidence>
<keyword evidence="3" id="KW-1185">Reference proteome</keyword>
<comment type="caution">
    <text evidence="2">The sequence shown here is derived from an EMBL/GenBank/DDBJ whole genome shotgun (WGS) entry which is preliminary data.</text>
</comment>
<evidence type="ECO:0000313" key="2">
    <source>
        <dbReference type="EMBL" id="MFC4531768.1"/>
    </source>
</evidence>
<organism evidence="2 3">
    <name type="scientific">Sphaerisporangium dianthi</name>
    <dbReference type="NCBI Taxonomy" id="1436120"/>
    <lineage>
        <taxon>Bacteria</taxon>
        <taxon>Bacillati</taxon>
        <taxon>Actinomycetota</taxon>
        <taxon>Actinomycetes</taxon>
        <taxon>Streptosporangiales</taxon>
        <taxon>Streptosporangiaceae</taxon>
        <taxon>Sphaerisporangium</taxon>
    </lineage>
</organism>
<dbReference type="PROSITE" id="PS51318">
    <property type="entry name" value="TAT"/>
    <property type="match status" value="1"/>
</dbReference>
<dbReference type="RefSeq" id="WP_380840439.1">
    <property type="nucleotide sequence ID" value="NZ_JBHSFP010000007.1"/>
</dbReference>
<sequence>MERRHFLRFAGGLAGAGLLTSCTDGPARTPASPRSAPGPAAPATPAPARHIVYADVSARLAAVDAGTGTTLFTADRPLPSAGWERLYTISPSGELLTLDALTGEVKARAIVPPGVIPRAVSSVENVVALAAPPPASPYGGPGRTSTTVVVVAPDGRASPRTVRLAGNFQPDALTGVGDGLFVLQYLPATAPESYKVKIYDLEQKALWPLSTREKKPVPEGAEETMRGDGRASVLGPARQQLYTLYTHQPGHLHTRDLVAGRKTGVHAFVHVLELNQRWAYCLDLPEPFGRAPAAAHTIAATGGSVYVYEDGRGTLARASTESLTILATASIGTSPAAGNAAASSSVTQSGLLYLAAGPSLRAVDPHSLVVRGSWRLPSPARGVVVTPEGDGVYVGVTDGVLRFDGRDGLRGDGQPIGNVSLPGLSLLRHAAPSA</sequence>
<evidence type="ECO:0000313" key="3">
    <source>
        <dbReference type="Proteomes" id="UP001596004"/>
    </source>
</evidence>
<feature type="region of interest" description="Disordered" evidence="1">
    <location>
        <begin position="24"/>
        <end position="44"/>
    </location>
</feature>
<feature type="compositionally biased region" description="Low complexity" evidence="1">
    <location>
        <begin position="25"/>
        <end position="38"/>
    </location>
</feature>
<reference evidence="3" key="1">
    <citation type="journal article" date="2019" name="Int. J. Syst. Evol. Microbiol.">
        <title>The Global Catalogue of Microorganisms (GCM) 10K type strain sequencing project: providing services to taxonomists for standard genome sequencing and annotation.</title>
        <authorList>
            <consortium name="The Broad Institute Genomics Platform"/>
            <consortium name="The Broad Institute Genome Sequencing Center for Infectious Disease"/>
            <person name="Wu L."/>
            <person name="Ma J."/>
        </authorList>
    </citation>
    <scope>NUCLEOTIDE SEQUENCE [LARGE SCALE GENOMIC DNA]</scope>
    <source>
        <strain evidence="3">CGMCC 4.7132</strain>
    </source>
</reference>
<protein>
    <submittedName>
        <fullName evidence="2">Uncharacterized protein</fullName>
    </submittedName>
</protein>
<dbReference type="Gene3D" id="2.130.10.10">
    <property type="entry name" value="YVTN repeat-like/Quinoprotein amine dehydrogenase"/>
    <property type="match status" value="2"/>
</dbReference>
<dbReference type="InterPro" id="IPR011047">
    <property type="entry name" value="Quinoprotein_ADH-like_sf"/>
</dbReference>
<dbReference type="EMBL" id="JBHSFP010000007">
    <property type="protein sequence ID" value="MFC4531768.1"/>
    <property type="molecule type" value="Genomic_DNA"/>
</dbReference>
<name>A0ABV9CFD4_9ACTN</name>
<dbReference type="InterPro" id="IPR015943">
    <property type="entry name" value="WD40/YVTN_repeat-like_dom_sf"/>
</dbReference>
<dbReference type="PROSITE" id="PS51257">
    <property type="entry name" value="PROKAR_LIPOPROTEIN"/>
    <property type="match status" value="1"/>
</dbReference>
<proteinExistence type="predicted"/>
<dbReference type="InterPro" id="IPR006311">
    <property type="entry name" value="TAT_signal"/>
</dbReference>
<gene>
    <name evidence="2" type="ORF">ACFO60_13410</name>
</gene>
<accession>A0ABV9CFD4</accession>
<dbReference type="Proteomes" id="UP001596004">
    <property type="component" value="Unassembled WGS sequence"/>
</dbReference>